<dbReference type="Proteomes" id="UP000315496">
    <property type="component" value="Chromosome 3"/>
</dbReference>
<evidence type="ECO:0000313" key="7">
    <source>
        <dbReference type="Proteomes" id="UP000315496"/>
    </source>
</evidence>
<accession>A0A4Z1SPU6</accession>
<evidence type="ECO:0000256" key="1">
    <source>
        <dbReference type="ARBA" id="ARBA00006043"/>
    </source>
</evidence>
<dbReference type="EMBL" id="VDLU01000003">
    <property type="protein sequence ID" value="TNJ27854.1"/>
    <property type="molecule type" value="Genomic_DNA"/>
</dbReference>
<feature type="region of interest" description="Disordered" evidence="3">
    <location>
        <begin position="265"/>
        <end position="311"/>
    </location>
</feature>
<feature type="domain" description="Ubiquitin fusion degradation protein UFD1 N-terminal subdomain 1" evidence="4">
    <location>
        <begin position="30"/>
        <end position="119"/>
    </location>
</feature>
<dbReference type="InterPro" id="IPR055417">
    <property type="entry name" value="UFD1_N1"/>
</dbReference>
<sequence length="311" mass="34544">MRASIRGNPTHRIQMGLQFAEVYTVGDSKEIKIANREAFENGGKLILGTEILSKLIDRNILKDGACAHFRIHCPARKIVVHCGVFDFSGNESLVYAPRWIMEYCDIRPGDSVVLASVDLKLGTFMKIQPQSVEFLDIPNHDEVLTELLPNFSCVMQGQYLRFHYGGKGYDIKILETKPDPAVSLINTNVTVDFAEPVGYSDYAETLKQQYELKKREELLKKACEDAGFVGGRSLGDKKRTITSLDTSAPPLPPPAQAVMRTDLSQRLSDMKPAATSSRSELDALSDLPDDSGFNVASELNKKKFTGKGRRL</sequence>
<dbReference type="GO" id="GO:0031593">
    <property type="term" value="F:polyubiquitin modification-dependent protein binding"/>
    <property type="evidence" value="ECO:0007669"/>
    <property type="project" value="TreeGrafter"/>
</dbReference>
<evidence type="ECO:0000259" key="4">
    <source>
        <dbReference type="Pfam" id="PF03152"/>
    </source>
</evidence>
<feature type="domain" description="Ubiquitin fusion degradation protein UFD1 N-terminal subdomain 2" evidence="5">
    <location>
        <begin position="122"/>
        <end position="196"/>
    </location>
</feature>
<dbReference type="VEuPathDB" id="GiardiaDB:GMRT_12662"/>
<dbReference type="Gene3D" id="2.40.40.50">
    <property type="entry name" value="Ubiquitin fusion degradation protein UFD1, N-terminal domain"/>
    <property type="match status" value="1"/>
</dbReference>
<feature type="compositionally biased region" description="Basic residues" evidence="3">
    <location>
        <begin position="302"/>
        <end position="311"/>
    </location>
</feature>
<dbReference type="Pfam" id="PF24842">
    <property type="entry name" value="UFD1_N2"/>
    <property type="match status" value="1"/>
</dbReference>
<reference evidence="6 7" key="1">
    <citation type="submission" date="2019-05" db="EMBL/GenBank/DDBJ databases">
        <title>The compact genome of Giardia muris reveals important steps in the evolution of intestinal protozoan parasites.</title>
        <authorList>
            <person name="Xu F."/>
            <person name="Jimenez-Gonzalez A."/>
            <person name="Einarsson E."/>
            <person name="Astvaldsson A."/>
            <person name="Peirasmaki D."/>
            <person name="Eckmann L."/>
            <person name="Andersson J.O."/>
            <person name="Svard S.G."/>
            <person name="Jerlstrom-Hultqvist J."/>
        </authorList>
    </citation>
    <scope>NUCLEOTIDE SEQUENCE [LARGE SCALE GENOMIC DNA]</scope>
    <source>
        <strain evidence="6 7">Roberts-Thomson</strain>
    </source>
</reference>
<organism evidence="6 7">
    <name type="scientific">Giardia muris</name>
    <dbReference type="NCBI Taxonomy" id="5742"/>
    <lineage>
        <taxon>Eukaryota</taxon>
        <taxon>Metamonada</taxon>
        <taxon>Diplomonadida</taxon>
        <taxon>Hexamitidae</taxon>
        <taxon>Giardiinae</taxon>
        <taxon>Giardia</taxon>
    </lineage>
</organism>
<dbReference type="InterPro" id="IPR042299">
    <property type="entry name" value="Ufd1-like_Nn"/>
</dbReference>
<dbReference type="GO" id="GO:0036503">
    <property type="term" value="P:ERAD pathway"/>
    <property type="evidence" value="ECO:0007669"/>
    <property type="project" value="TreeGrafter"/>
</dbReference>
<proteinExistence type="inferred from homology"/>
<dbReference type="InterPro" id="IPR055418">
    <property type="entry name" value="UFD1_N2"/>
</dbReference>
<keyword evidence="7" id="KW-1185">Reference proteome</keyword>
<dbReference type="AlphaFoldDB" id="A0A4Z1SPU6"/>
<evidence type="ECO:0000256" key="3">
    <source>
        <dbReference type="SAM" id="MobiDB-lite"/>
    </source>
</evidence>
<gene>
    <name evidence="6" type="ORF">GMRT_12662</name>
</gene>
<protein>
    <submittedName>
        <fullName evidence="6">Ubiquitin fusion degradation protein 1</fullName>
    </submittedName>
</protein>
<dbReference type="OrthoDB" id="422728at2759"/>
<comment type="caution">
    <text evidence="6">The sequence shown here is derived from an EMBL/GenBank/DDBJ whole genome shotgun (WGS) entry which is preliminary data.</text>
</comment>
<dbReference type="Gene3D" id="3.10.330.10">
    <property type="match status" value="1"/>
</dbReference>
<keyword evidence="2" id="KW-0833">Ubl conjugation pathway</keyword>
<evidence type="ECO:0000259" key="5">
    <source>
        <dbReference type="Pfam" id="PF24842"/>
    </source>
</evidence>
<name>A0A4Z1SPU6_GIAMU</name>
<comment type="similarity">
    <text evidence="1">Belongs to the UFD1 family.</text>
</comment>
<dbReference type="PANTHER" id="PTHR12555:SF13">
    <property type="entry name" value="UBIQUITIN RECOGNITION FACTOR IN ER-ASSOCIATED DEGRADATION PROTEIN 1"/>
    <property type="match status" value="1"/>
</dbReference>
<dbReference type="InterPro" id="IPR004854">
    <property type="entry name" value="Ufd1-like"/>
</dbReference>
<dbReference type="GO" id="GO:0006511">
    <property type="term" value="P:ubiquitin-dependent protein catabolic process"/>
    <property type="evidence" value="ECO:0007669"/>
    <property type="project" value="InterPro"/>
</dbReference>
<evidence type="ECO:0000313" key="6">
    <source>
        <dbReference type="EMBL" id="TNJ27854.1"/>
    </source>
</evidence>
<dbReference type="Pfam" id="PF03152">
    <property type="entry name" value="UFD1_N1"/>
    <property type="match status" value="1"/>
</dbReference>
<dbReference type="GO" id="GO:0034098">
    <property type="term" value="C:VCP-NPL4-UFD1 AAA ATPase complex"/>
    <property type="evidence" value="ECO:0007669"/>
    <property type="project" value="TreeGrafter"/>
</dbReference>
<dbReference type="PANTHER" id="PTHR12555">
    <property type="entry name" value="UBIQUITIN FUSION DEGRADATON PROTEIN 1"/>
    <property type="match status" value="1"/>
</dbReference>
<evidence type="ECO:0000256" key="2">
    <source>
        <dbReference type="ARBA" id="ARBA00022786"/>
    </source>
</evidence>